<feature type="domain" description="Protein kinase" evidence="1">
    <location>
        <begin position="52"/>
        <end position="453"/>
    </location>
</feature>
<dbReference type="GO" id="GO:0044773">
    <property type="term" value="P:mitotic DNA damage checkpoint signaling"/>
    <property type="evidence" value="ECO:0007669"/>
    <property type="project" value="TreeGrafter"/>
</dbReference>
<dbReference type="SUPFAM" id="SSF56112">
    <property type="entry name" value="Protein kinase-like (PK-like)"/>
    <property type="match status" value="1"/>
</dbReference>
<name>A0A7S3PCX1_9STRA</name>
<proteinExistence type="predicted"/>
<dbReference type="GO" id="GO:0005634">
    <property type="term" value="C:nucleus"/>
    <property type="evidence" value="ECO:0007669"/>
    <property type="project" value="TreeGrafter"/>
</dbReference>
<organism evidence="2">
    <name type="scientific">Aplanochytrium stocchinoi</name>
    <dbReference type="NCBI Taxonomy" id="215587"/>
    <lineage>
        <taxon>Eukaryota</taxon>
        <taxon>Sar</taxon>
        <taxon>Stramenopiles</taxon>
        <taxon>Bigyra</taxon>
        <taxon>Labyrinthulomycetes</taxon>
        <taxon>Thraustochytrida</taxon>
        <taxon>Thraustochytriidae</taxon>
        <taxon>Aplanochytrium</taxon>
    </lineage>
</organism>
<dbReference type="Pfam" id="PF00069">
    <property type="entry name" value="Pkinase"/>
    <property type="match status" value="2"/>
</dbReference>
<dbReference type="AlphaFoldDB" id="A0A7S3PCX1"/>
<gene>
    <name evidence="2" type="ORF">ASTO00021_LOCUS6745</name>
</gene>
<dbReference type="InterPro" id="IPR000719">
    <property type="entry name" value="Prot_kinase_dom"/>
</dbReference>
<dbReference type="InterPro" id="IPR008271">
    <property type="entry name" value="Ser/Thr_kinase_AS"/>
</dbReference>
<dbReference type="GO" id="GO:0004674">
    <property type="term" value="F:protein serine/threonine kinase activity"/>
    <property type="evidence" value="ECO:0007669"/>
    <property type="project" value="TreeGrafter"/>
</dbReference>
<dbReference type="PANTHER" id="PTHR44167:SF24">
    <property type="entry name" value="SERINE_THREONINE-PROTEIN KINASE CHK2"/>
    <property type="match status" value="1"/>
</dbReference>
<accession>A0A7S3PCX1</accession>
<dbReference type="PROSITE" id="PS50011">
    <property type="entry name" value="PROTEIN_KINASE_DOM"/>
    <property type="match status" value="1"/>
</dbReference>
<dbReference type="PANTHER" id="PTHR44167">
    <property type="entry name" value="OVARIAN-SPECIFIC SERINE/THREONINE-PROTEIN KINASE LOK-RELATED"/>
    <property type="match status" value="1"/>
</dbReference>
<dbReference type="Gene3D" id="1.10.510.10">
    <property type="entry name" value="Transferase(Phosphotransferase) domain 1"/>
    <property type="match status" value="2"/>
</dbReference>
<evidence type="ECO:0000313" key="2">
    <source>
        <dbReference type="EMBL" id="CAE0436486.1"/>
    </source>
</evidence>
<reference evidence="2" key="1">
    <citation type="submission" date="2021-01" db="EMBL/GenBank/DDBJ databases">
        <authorList>
            <person name="Corre E."/>
            <person name="Pelletier E."/>
            <person name="Niang G."/>
            <person name="Scheremetjew M."/>
            <person name="Finn R."/>
            <person name="Kale V."/>
            <person name="Holt S."/>
            <person name="Cochrane G."/>
            <person name="Meng A."/>
            <person name="Brown T."/>
            <person name="Cohen L."/>
        </authorList>
    </citation>
    <scope>NUCLEOTIDE SEQUENCE</scope>
    <source>
        <strain evidence="2">GSBS06</strain>
    </source>
</reference>
<protein>
    <recommendedName>
        <fullName evidence="1">Protein kinase domain-containing protein</fullName>
    </recommendedName>
</protein>
<dbReference type="GO" id="GO:0005524">
    <property type="term" value="F:ATP binding"/>
    <property type="evidence" value="ECO:0007669"/>
    <property type="project" value="InterPro"/>
</dbReference>
<dbReference type="PROSITE" id="PS00108">
    <property type="entry name" value="PROTEIN_KINASE_ST"/>
    <property type="match status" value="1"/>
</dbReference>
<dbReference type="EMBL" id="HBIN01009078">
    <property type="protein sequence ID" value="CAE0436486.1"/>
    <property type="molecule type" value="Transcribed_RNA"/>
</dbReference>
<sequence>MKTFLRVARPEDDRDLWKSSRFPLAQSLTVRRSKEDRIIRVFHKESNHEVYYLVKETIAAGVTAKVKRALKYIENKKALPKEVAIKVFKLNATNNPKLYQIEHDFVREANLLEYLSRPNNRHPNIIKLHDVLRNVELKSKHGINSSYEKKLITGLVLEFINGGELYNYLSTSTGIPMSIAFVRAVFQQLARAVSHLHTHNVVHLDIKPENILLSKTGMVVLTDFGSAQRITNNQIHQQSRIHKDAKRKQQPAIVHESKEQSPVRLPPTLGFKLSKNVTVREDCTTPPESFMKKNKNFDGYAAVTPRPDLYMPKSKSMNYLNGYVNGNGNYRVRQRSVSRGRSLLVTSSGGTLKYRAPEVDDQPFDGAAADIWSLGAVLHVMLYNRVPDRSGLIRRSSSFNILSGGYSDIHNITDSEEDDKIAKDLAADLLVHMCCIDPASRWTIKEIQSHPFVAASRVRGSAKIVAQNVKKLGVYVDDARKRKRIQRRKEREMKKSSSLTSLASLTSTNSFTSLESAESAVSMP</sequence>
<dbReference type="InterPro" id="IPR011009">
    <property type="entry name" value="Kinase-like_dom_sf"/>
</dbReference>
<evidence type="ECO:0000259" key="1">
    <source>
        <dbReference type="PROSITE" id="PS50011"/>
    </source>
</evidence>
<dbReference type="SMART" id="SM00220">
    <property type="entry name" value="S_TKc"/>
    <property type="match status" value="1"/>
</dbReference>